<keyword evidence="2" id="KW-1185">Reference proteome</keyword>
<sequence>MSWLGRQLRSVVNALHPGDPALARIFGPPAGEAGVEVTEDTVLGLPGAFAAINVIAESLAAAPLHVMRKRPDGSREVVEDHPLAGVICSERGQPCDWMTSLELRELAVRDACLHGEAVFEKRVNGAGRVVELRPFESPFVSAEKRPGGEMIYRAGGRVFFEDEVLRLPYKLRRDGRAIAPIMIHDVAFGTAIAARRYQARLMANDASPRGVLQTDAILDQEGARRIREDWERMHRGPMNAGRVGVLDAGLKYTQFGMSNVDAQFAELMQLTLGDLARIFRVPPHKIGDLSRATFSNIEHQSIEFVRETLLPWATRHEARFNRSLLSEAGRREFVIAYDLKGMMRGDAKARAEYYRNMFYMSAMTPNEIRGLEGLARVEGGDQLYVQGATVPIDLARVFAGDVPDGAGAADGADA</sequence>
<dbReference type="InterPro" id="IPR006427">
    <property type="entry name" value="Portal_HK97"/>
</dbReference>
<evidence type="ECO:0000313" key="1">
    <source>
        <dbReference type="EMBL" id="GMG82594.1"/>
    </source>
</evidence>
<dbReference type="InterPro" id="IPR006944">
    <property type="entry name" value="Phage/GTA_portal"/>
</dbReference>
<protein>
    <submittedName>
        <fullName evidence="1">Phage portal protein</fullName>
    </submittedName>
</protein>
<dbReference type="EMBL" id="BSYI01000011">
    <property type="protein sequence ID" value="GMG82594.1"/>
    <property type="molecule type" value="Genomic_DNA"/>
</dbReference>
<proteinExistence type="predicted"/>
<dbReference type="RefSeq" id="WP_285671378.1">
    <property type="nucleotide sequence ID" value="NZ_BSYI01000011.1"/>
</dbReference>
<dbReference type="Pfam" id="PF04860">
    <property type="entry name" value="Phage_portal"/>
    <property type="match status" value="1"/>
</dbReference>
<gene>
    <name evidence="1" type="ORF">LNKW23_18070</name>
</gene>
<reference evidence="1 2" key="1">
    <citation type="submission" date="2023-04" db="EMBL/GenBank/DDBJ databases">
        <title>Marinoamorphus aggregata gen. nov., sp. Nov., isolate from tissue of brittle star Ophioplocus japonicus.</title>
        <authorList>
            <person name="Kawano K."/>
            <person name="Sawayama S."/>
            <person name="Nakagawa S."/>
        </authorList>
    </citation>
    <scope>NUCLEOTIDE SEQUENCE [LARGE SCALE GENOMIC DNA]</scope>
    <source>
        <strain evidence="1 2">NKW23</strain>
    </source>
</reference>
<evidence type="ECO:0000313" key="2">
    <source>
        <dbReference type="Proteomes" id="UP001239909"/>
    </source>
</evidence>
<accession>A0ABQ6LH22</accession>
<name>A0ABQ6LH22_9RHOB</name>
<organism evidence="1 2">
    <name type="scientific">Paralimibaculum aggregatum</name>
    <dbReference type="NCBI Taxonomy" id="3036245"/>
    <lineage>
        <taxon>Bacteria</taxon>
        <taxon>Pseudomonadati</taxon>
        <taxon>Pseudomonadota</taxon>
        <taxon>Alphaproteobacteria</taxon>
        <taxon>Rhodobacterales</taxon>
        <taxon>Paracoccaceae</taxon>
        <taxon>Paralimibaculum</taxon>
    </lineage>
</organism>
<dbReference type="NCBIfam" id="TIGR01537">
    <property type="entry name" value="portal_HK97"/>
    <property type="match status" value="1"/>
</dbReference>
<comment type="caution">
    <text evidence="1">The sequence shown here is derived from an EMBL/GenBank/DDBJ whole genome shotgun (WGS) entry which is preliminary data.</text>
</comment>
<dbReference type="Proteomes" id="UP001239909">
    <property type="component" value="Unassembled WGS sequence"/>
</dbReference>